<gene>
    <name evidence="2" type="ORF">Ctob_006771</name>
</gene>
<evidence type="ECO:0000313" key="3">
    <source>
        <dbReference type="Proteomes" id="UP000037460"/>
    </source>
</evidence>
<reference evidence="3" key="1">
    <citation type="journal article" date="2015" name="PLoS Genet.">
        <title>Genome Sequence and Transcriptome Analyses of Chrysochromulina tobin: Metabolic Tools for Enhanced Algal Fitness in the Prominent Order Prymnesiales (Haptophyceae).</title>
        <authorList>
            <person name="Hovde B.T."/>
            <person name="Deodato C.R."/>
            <person name="Hunsperger H.M."/>
            <person name="Ryken S.A."/>
            <person name="Yost W."/>
            <person name="Jha R.K."/>
            <person name="Patterson J."/>
            <person name="Monnat R.J. Jr."/>
            <person name="Barlow S.B."/>
            <person name="Starkenburg S.R."/>
            <person name="Cattolico R.A."/>
        </authorList>
    </citation>
    <scope>NUCLEOTIDE SEQUENCE</scope>
    <source>
        <strain evidence="3">CCMP291</strain>
    </source>
</reference>
<feature type="transmembrane region" description="Helical" evidence="1">
    <location>
        <begin position="145"/>
        <end position="165"/>
    </location>
</feature>
<comment type="caution">
    <text evidence="2">The sequence shown here is derived from an EMBL/GenBank/DDBJ whole genome shotgun (WGS) entry which is preliminary data.</text>
</comment>
<dbReference type="Proteomes" id="UP000037460">
    <property type="component" value="Unassembled WGS sequence"/>
</dbReference>
<feature type="transmembrane region" description="Helical" evidence="1">
    <location>
        <begin position="117"/>
        <end position="139"/>
    </location>
</feature>
<sequence>MLAADKLLLRSTVKQRAIQLREKELTLFNENFNAVGTQSAVLAGFAMTSFAEIDLPHNAFYAQKAFLHIFVVTSVCANLLCTACTTFVSVWGSGKALRGKDGSMDQAVDGMHDERTFIFSCFGVGLISTLLSLMSAAWILMTLEVAAVATLGISWAIFIIMRQAWRLSVKFGLSPEEVISFRDIMASPAVPSEGALASADDYDPKFESGGLLGASGNKARRGTYDV</sequence>
<evidence type="ECO:0000313" key="2">
    <source>
        <dbReference type="EMBL" id="KOO25127.1"/>
    </source>
</evidence>
<protein>
    <recommendedName>
        <fullName evidence="4">Transmembrane protein</fullName>
    </recommendedName>
</protein>
<evidence type="ECO:0000256" key="1">
    <source>
        <dbReference type="SAM" id="Phobius"/>
    </source>
</evidence>
<feature type="transmembrane region" description="Helical" evidence="1">
    <location>
        <begin position="65"/>
        <end position="91"/>
    </location>
</feature>
<name>A0A0M0JFI3_9EUKA</name>
<keyword evidence="1" id="KW-0472">Membrane</keyword>
<keyword evidence="3" id="KW-1185">Reference proteome</keyword>
<accession>A0A0M0JFI3</accession>
<dbReference type="AlphaFoldDB" id="A0A0M0JFI3"/>
<proteinExistence type="predicted"/>
<dbReference type="EMBL" id="JWZX01003016">
    <property type="protein sequence ID" value="KOO25127.1"/>
    <property type="molecule type" value="Genomic_DNA"/>
</dbReference>
<dbReference type="InterPro" id="IPR038350">
    <property type="entry name" value="Orai_sf"/>
</dbReference>
<keyword evidence="1" id="KW-1133">Transmembrane helix</keyword>
<evidence type="ECO:0008006" key="4">
    <source>
        <dbReference type="Google" id="ProtNLM"/>
    </source>
</evidence>
<keyword evidence="1" id="KW-0812">Transmembrane</keyword>
<dbReference type="Gene3D" id="1.20.140.140">
    <property type="entry name" value="Calcium release-activated calcium channel protein Orai"/>
    <property type="match status" value="1"/>
</dbReference>
<organism evidence="2 3">
    <name type="scientific">Chrysochromulina tobinii</name>
    <dbReference type="NCBI Taxonomy" id="1460289"/>
    <lineage>
        <taxon>Eukaryota</taxon>
        <taxon>Haptista</taxon>
        <taxon>Haptophyta</taxon>
        <taxon>Prymnesiophyceae</taxon>
        <taxon>Prymnesiales</taxon>
        <taxon>Chrysochromulinaceae</taxon>
        <taxon>Chrysochromulina</taxon>
    </lineage>
</organism>
<dbReference type="OrthoDB" id="10253246at2759"/>